<proteinExistence type="predicted"/>
<evidence type="ECO:0008006" key="3">
    <source>
        <dbReference type="Google" id="ProtNLM"/>
    </source>
</evidence>
<protein>
    <recommendedName>
        <fullName evidence="3">Secreted protein</fullName>
    </recommendedName>
</protein>
<accession>A0AAV4RS19</accession>
<keyword evidence="2" id="KW-1185">Reference proteome</keyword>
<evidence type="ECO:0000313" key="2">
    <source>
        <dbReference type="Proteomes" id="UP001054945"/>
    </source>
</evidence>
<gene>
    <name evidence="1" type="ORF">CEXT_398411</name>
</gene>
<comment type="caution">
    <text evidence="1">The sequence shown here is derived from an EMBL/GenBank/DDBJ whole genome shotgun (WGS) entry which is preliminary data.</text>
</comment>
<dbReference type="Proteomes" id="UP001054945">
    <property type="component" value="Unassembled WGS sequence"/>
</dbReference>
<sequence length="83" mass="9329">MLHKVMESLICYYCFSAAADGSMSCCIALCSGFGYNDVLFSVRHLVFLGEIYEPHLVNMKWHASQFALMTCHKTGARVCRASR</sequence>
<reference evidence="1 2" key="1">
    <citation type="submission" date="2021-06" db="EMBL/GenBank/DDBJ databases">
        <title>Caerostris extrusa draft genome.</title>
        <authorList>
            <person name="Kono N."/>
            <person name="Arakawa K."/>
        </authorList>
    </citation>
    <scope>NUCLEOTIDE SEQUENCE [LARGE SCALE GENOMIC DNA]</scope>
</reference>
<evidence type="ECO:0000313" key="1">
    <source>
        <dbReference type="EMBL" id="GIY23126.1"/>
    </source>
</evidence>
<dbReference type="AlphaFoldDB" id="A0AAV4RS19"/>
<name>A0AAV4RS19_CAEEX</name>
<dbReference type="EMBL" id="BPLR01008237">
    <property type="protein sequence ID" value="GIY23126.1"/>
    <property type="molecule type" value="Genomic_DNA"/>
</dbReference>
<organism evidence="1 2">
    <name type="scientific">Caerostris extrusa</name>
    <name type="common">Bark spider</name>
    <name type="synonym">Caerostris bankana</name>
    <dbReference type="NCBI Taxonomy" id="172846"/>
    <lineage>
        <taxon>Eukaryota</taxon>
        <taxon>Metazoa</taxon>
        <taxon>Ecdysozoa</taxon>
        <taxon>Arthropoda</taxon>
        <taxon>Chelicerata</taxon>
        <taxon>Arachnida</taxon>
        <taxon>Araneae</taxon>
        <taxon>Araneomorphae</taxon>
        <taxon>Entelegynae</taxon>
        <taxon>Araneoidea</taxon>
        <taxon>Araneidae</taxon>
        <taxon>Caerostris</taxon>
    </lineage>
</organism>